<evidence type="ECO:0000313" key="1">
    <source>
        <dbReference type="EMBL" id="SVC12564.1"/>
    </source>
</evidence>
<gene>
    <name evidence="1" type="ORF">METZ01_LOCUS265418</name>
</gene>
<name>A0A382JJK4_9ZZZZ</name>
<organism evidence="1">
    <name type="scientific">marine metagenome</name>
    <dbReference type="NCBI Taxonomy" id="408172"/>
    <lineage>
        <taxon>unclassified sequences</taxon>
        <taxon>metagenomes</taxon>
        <taxon>ecological metagenomes</taxon>
    </lineage>
</organism>
<dbReference type="EMBL" id="UINC01074904">
    <property type="protein sequence ID" value="SVC12564.1"/>
    <property type="molecule type" value="Genomic_DNA"/>
</dbReference>
<sequence>MTEAEMRLGIDFGGTKIEGVMLKESGDVV</sequence>
<proteinExistence type="predicted"/>
<accession>A0A382JJK4</accession>
<evidence type="ECO:0008006" key="2">
    <source>
        <dbReference type="Google" id="ProtNLM"/>
    </source>
</evidence>
<protein>
    <recommendedName>
        <fullName evidence="2">ROK family protein</fullName>
    </recommendedName>
</protein>
<dbReference type="AlphaFoldDB" id="A0A382JJK4"/>
<reference evidence="1" key="1">
    <citation type="submission" date="2018-05" db="EMBL/GenBank/DDBJ databases">
        <authorList>
            <person name="Lanie J.A."/>
            <person name="Ng W.-L."/>
            <person name="Kazmierczak K.M."/>
            <person name="Andrzejewski T.M."/>
            <person name="Davidsen T.M."/>
            <person name="Wayne K.J."/>
            <person name="Tettelin H."/>
            <person name="Glass J.I."/>
            <person name="Rusch D."/>
            <person name="Podicherti R."/>
            <person name="Tsui H.-C.T."/>
            <person name="Winkler M.E."/>
        </authorList>
    </citation>
    <scope>NUCLEOTIDE SEQUENCE</scope>
</reference>